<dbReference type="SFLD" id="SFLDS00019">
    <property type="entry name" value="Glutathione_Transferase_(cytos"/>
    <property type="match status" value="1"/>
</dbReference>
<feature type="domain" description="GST N-terminal" evidence="6">
    <location>
        <begin position="2"/>
        <end position="79"/>
    </location>
</feature>
<dbReference type="PROSITE" id="PS50404">
    <property type="entry name" value="GST_NTER"/>
    <property type="match status" value="1"/>
</dbReference>
<sequence length="206" mass="23602">MVHYKLSYFPLRGLGETARQLFALANVDFEDDRVPREQWPDFKPKTPFGQMPVLEVDGKALAQSRAIYRYLAKKFGFAGKDDWESAQIDAWADQFADYNNELRPYFVVVAGFGQGDKEKLYADVVEPAREKFLPLVAKQLKENGSGFLVGSKVSWVDLHLAGHIETFLSFVPHFADKYPEVVAHQKKVHAIPELKKWIEKRPQSPF</sequence>
<evidence type="ECO:0000256" key="4">
    <source>
        <dbReference type="ARBA" id="ARBA00047960"/>
    </source>
</evidence>
<evidence type="ECO:0000256" key="2">
    <source>
        <dbReference type="ARBA" id="ARBA00022679"/>
    </source>
</evidence>
<dbReference type="InterPro" id="IPR004046">
    <property type="entry name" value="GST_C"/>
</dbReference>
<dbReference type="WBParaSite" id="MBELARI_LOCUS17695">
    <property type="protein sequence ID" value="MBELARI_LOCUS17695"/>
    <property type="gene ID" value="MBELARI_LOCUS17695"/>
</dbReference>
<comment type="catalytic activity">
    <reaction evidence="4">
        <text>RX + glutathione = an S-substituted glutathione + a halide anion + H(+)</text>
        <dbReference type="Rhea" id="RHEA:16437"/>
        <dbReference type="ChEBI" id="CHEBI:15378"/>
        <dbReference type="ChEBI" id="CHEBI:16042"/>
        <dbReference type="ChEBI" id="CHEBI:17792"/>
        <dbReference type="ChEBI" id="CHEBI:57925"/>
        <dbReference type="ChEBI" id="CHEBI:90779"/>
        <dbReference type="EC" id="2.5.1.18"/>
    </reaction>
</comment>
<dbReference type="InterPro" id="IPR050213">
    <property type="entry name" value="GST_superfamily"/>
</dbReference>
<dbReference type="PANTHER" id="PTHR11571:SF224">
    <property type="entry name" value="HEMATOPOIETIC PROSTAGLANDIN D SYNTHASE"/>
    <property type="match status" value="1"/>
</dbReference>
<evidence type="ECO:0000259" key="7">
    <source>
        <dbReference type="PROSITE" id="PS50405"/>
    </source>
</evidence>
<dbReference type="PROSITE" id="PS50405">
    <property type="entry name" value="GST_CTER"/>
    <property type="match status" value="1"/>
</dbReference>
<evidence type="ECO:0000313" key="8">
    <source>
        <dbReference type="Proteomes" id="UP000887575"/>
    </source>
</evidence>
<dbReference type="InterPro" id="IPR010987">
    <property type="entry name" value="Glutathione-S-Trfase_C-like"/>
</dbReference>
<organism evidence="8 10">
    <name type="scientific">Mesorhabditis belari</name>
    <dbReference type="NCBI Taxonomy" id="2138241"/>
    <lineage>
        <taxon>Eukaryota</taxon>
        <taxon>Metazoa</taxon>
        <taxon>Ecdysozoa</taxon>
        <taxon>Nematoda</taxon>
        <taxon>Chromadorea</taxon>
        <taxon>Rhabditida</taxon>
        <taxon>Rhabditina</taxon>
        <taxon>Rhabditomorpha</taxon>
        <taxon>Rhabditoidea</taxon>
        <taxon>Rhabditidae</taxon>
        <taxon>Mesorhabditinae</taxon>
        <taxon>Mesorhabditis</taxon>
    </lineage>
</organism>
<dbReference type="Pfam" id="PF02798">
    <property type="entry name" value="GST_N"/>
    <property type="match status" value="1"/>
</dbReference>
<protein>
    <recommendedName>
        <fullName evidence="1">glutathione transferase</fullName>
        <ecNumber evidence="1">2.5.1.18</ecNumber>
    </recommendedName>
    <alternativeName>
        <fullName evidence="5">GST class-sigma</fullName>
    </alternativeName>
</protein>
<evidence type="ECO:0000259" key="6">
    <source>
        <dbReference type="PROSITE" id="PS50404"/>
    </source>
</evidence>
<keyword evidence="8" id="KW-1185">Reference proteome</keyword>
<evidence type="ECO:0000313" key="9">
    <source>
        <dbReference type="WBParaSite" id="MBELARI_LOCUS1441"/>
    </source>
</evidence>
<dbReference type="InterPro" id="IPR004045">
    <property type="entry name" value="Glutathione_S-Trfase_N"/>
</dbReference>
<feature type="domain" description="GST C-terminal" evidence="7">
    <location>
        <begin position="81"/>
        <end position="206"/>
    </location>
</feature>
<reference evidence="9 10" key="1">
    <citation type="submission" date="2024-02" db="UniProtKB">
        <authorList>
            <consortium name="WormBaseParasite"/>
        </authorList>
    </citation>
    <scope>IDENTIFICATION</scope>
</reference>
<evidence type="ECO:0000313" key="10">
    <source>
        <dbReference type="WBParaSite" id="MBELARI_LOCUS17695"/>
    </source>
</evidence>
<dbReference type="EC" id="2.5.1.18" evidence="1"/>
<dbReference type="Gene3D" id="1.20.1050.10">
    <property type="match status" value="1"/>
</dbReference>
<dbReference type="GO" id="GO:0006749">
    <property type="term" value="P:glutathione metabolic process"/>
    <property type="evidence" value="ECO:0007669"/>
    <property type="project" value="TreeGrafter"/>
</dbReference>
<dbReference type="GO" id="GO:0005737">
    <property type="term" value="C:cytoplasm"/>
    <property type="evidence" value="ECO:0007669"/>
    <property type="project" value="UniProtKB-ARBA"/>
</dbReference>
<dbReference type="CDD" id="cd03192">
    <property type="entry name" value="GST_C_Sigma_like"/>
    <property type="match status" value="1"/>
</dbReference>
<dbReference type="SFLD" id="SFLDG01205">
    <property type="entry name" value="AMPS.1"/>
    <property type="match status" value="1"/>
</dbReference>
<dbReference type="Proteomes" id="UP000887575">
    <property type="component" value="Unassembled WGS sequence"/>
</dbReference>
<evidence type="ECO:0000256" key="3">
    <source>
        <dbReference type="ARBA" id="ARBA00038317"/>
    </source>
</evidence>
<dbReference type="PANTHER" id="PTHR11571">
    <property type="entry name" value="GLUTATHIONE S-TRANSFERASE"/>
    <property type="match status" value="1"/>
</dbReference>
<evidence type="ECO:0000256" key="1">
    <source>
        <dbReference type="ARBA" id="ARBA00012452"/>
    </source>
</evidence>
<name>A0AAF3EU52_9BILA</name>
<dbReference type="FunFam" id="3.40.30.10:FF:000189">
    <property type="entry name" value="Glutathione S-Transferase"/>
    <property type="match status" value="1"/>
</dbReference>
<dbReference type="InterPro" id="IPR036249">
    <property type="entry name" value="Thioredoxin-like_sf"/>
</dbReference>
<dbReference type="Pfam" id="PF14497">
    <property type="entry name" value="GST_C_3"/>
    <property type="match status" value="1"/>
</dbReference>
<comment type="similarity">
    <text evidence="3">Belongs to the GST superfamily. Sigma family.</text>
</comment>
<proteinExistence type="inferred from homology"/>
<accession>A0AAF3EU52</accession>
<dbReference type="Gene3D" id="3.40.30.10">
    <property type="entry name" value="Glutaredoxin"/>
    <property type="match status" value="1"/>
</dbReference>
<dbReference type="AlphaFoldDB" id="A0AAF3EU52"/>
<dbReference type="SFLD" id="SFLDG00363">
    <property type="entry name" value="AMPS_(cytGST):_Alpha-__Mu-__Pi"/>
    <property type="match status" value="1"/>
</dbReference>
<dbReference type="SUPFAM" id="SSF52833">
    <property type="entry name" value="Thioredoxin-like"/>
    <property type="match status" value="1"/>
</dbReference>
<dbReference type="GO" id="GO:0004364">
    <property type="term" value="F:glutathione transferase activity"/>
    <property type="evidence" value="ECO:0007669"/>
    <property type="project" value="UniProtKB-EC"/>
</dbReference>
<dbReference type="InterPro" id="IPR040079">
    <property type="entry name" value="Glutathione_S-Trfase"/>
</dbReference>
<dbReference type="InterPro" id="IPR036282">
    <property type="entry name" value="Glutathione-S-Trfase_C_sf"/>
</dbReference>
<dbReference type="WBParaSite" id="MBELARI_LOCUS1441">
    <property type="protein sequence ID" value="MBELARI_LOCUS1441"/>
    <property type="gene ID" value="MBELARI_LOCUS1441"/>
</dbReference>
<evidence type="ECO:0000256" key="5">
    <source>
        <dbReference type="ARBA" id="ARBA00078118"/>
    </source>
</evidence>
<dbReference type="SUPFAM" id="SSF47616">
    <property type="entry name" value="GST C-terminal domain-like"/>
    <property type="match status" value="1"/>
</dbReference>
<dbReference type="FunFam" id="1.20.1050.10:FF:000031">
    <property type="entry name" value="Glutathione S-Transferase"/>
    <property type="match status" value="1"/>
</dbReference>
<keyword evidence="2" id="KW-0808">Transferase</keyword>
<dbReference type="CDD" id="cd03039">
    <property type="entry name" value="GST_N_Sigma_like"/>
    <property type="match status" value="1"/>
</dbReference>